<feature type="binding site" evidence="2">
    <location>
        <position position="148"/>
    </location>
    <ligand>
        <name>Mg(2+)</name>
        <dbReference type="ChEBI" id="CHEBI:18420"/>
        <label>1</label>
    </ligand>
</feature>
<dbReference type="PANTHER" id="PTHR30270">
    <property type="entry name" value="THIAMINE-MONOPHOSPHATE KINASE"/>
    <property type="match status" value="1"/>
</dbReference>
<evidence type="ECO:0000259" key="4">
    <source>
        <dbReference type="Pfam" id="PF00586"/>
    </source>
</evidence>
<organism evidence="6 7">
    <name type="scientific">Tistrella arctica</name>
    <dbReference type="NCBI Taxonomy" id="3133430"/>
    <lineage>
        <taxon>Bacteria</taxon>
        <taxon>Pseudomonadati</taxon>
        <taxon>Pseudomonadota</taxon>
        <taxon>Alphaproteobacteria</taxon>
        <taxon>Geminicoccales</taxon>
        <taxon>Geminicoccaceae</taxon>
        <taxon>Tistrella</taxon>
    </lineage>
</organism>
<comment type="caution">
    <text evidence="6">The sequence shown here is derived from an EMBL/GenBank/DDBJ whole genome shotgun (WGS) entry which is preliminary data.</text>
</comment>
<dbReference type="GO" id="GO:0009030">
    <property type="term" value="F:thiamine-phosphate kinase activity"/>
    <property type="evidence" value="ECO:0007669"/>
    <property type="project" value="UniProtKB-EC"/>
</dbReference>
<comment type="similarity">
    <text evidence="2">Belongs to the thiamine-monophosphate kinase family.</text>
</comment>
<dbReference type="NCBIfam" id="TIGR01379">
    <property type="entry name" value="thiL"/>
    <property type="match status" value="1"/>
</dbReference>
<dbReference type="PIRSF" id="PIRSF005303">
    <property type="entry name" value="Thiam_monoph_kin"/>
    <property type="match status" value="1"/>
</dbReference>
<comment type="pathway">
    <text evidence="2">Cofactor biosynthesis; thiamine diphosphate biosynthesis; thiamine diphosphate from thiamine phosphate: step 1/1.</text>
</comment>
<name>A0ABU9YEK9_9PROT</name>
<feature type="compositionally biased region" description="Gly residues" evidence="3">
    <location>
        <begin position="1"/>
        <end position="10"/>
    </location>
</feature>
<dbReference type="InterPro" id="IPR010918">
    <property type="entry name" value="PurM-like_C_dom"/>
</dbReference>
<keyword evidence="7" id="KW-1185">Reference proteome</keyword>
<comment type="function">
    <text evidence="2">Catalyzes the ATP-dependent phosphorylation of thiamine-monophosphate (TMP) to form thiamine-pyrophosphate (TPP), the active form of vitamin B1.</text>
</comment>
<feature type="binding site" evidence="2">
    <location>
        <position position="175"/>
    </location>
    <ligand>
        <name>ATP</name>
        <dbReference type="ChEBI" id="CHEBI:30616"/>
    </ligand>
</feature>
<dbReference type="InterPro" id="IPR006283">
    <property type="entry name" value="ThiL-like"/>
</dbReference>
<feature type="binding site" evidence="2">
    <location>
        <begin position="147"/>
        <end position="148"/>
    </location>
    <ligand>
        <name>ATP</name>
        <dbReference type="ChEBI" id="CHEBI:30616"/>
    </ligand>
</feature>
<feature type="binding site" evidence="2">
    <location>
        <position position="55"/>
    </location>
    <ligand>
        <name>Mg(2+)</name>
        <dbReference type="ChEBI" id="CHEBI:18420"/>
        <label>3</label>
    </ligand>
</feature>
<dbReference type="CDD" id="cd02194">
    <property type="entry name" value="ThiL"/>
    <property type="match status" value="1"/>
</dbReference>
<dbReference type="Gene3D" id="3.90.650.10">
    <property type="entry name" value="PurM-like C-terminal domain"/>
    <property type="match status" value="1"/>
</dbReference>
<protein>
    <recommendedName>
        <fullName evidence="2">Thiamine-monophosphate kinase</fullName>
        <shortName evidence="2">TMP kinase</shortName>
        <shortName evidence="2">Thiamine-phosphate kinase</shortName>
        <ecNumber evidence="2">2.7.4.16</ecNumber>
    </recommendedName>
</protein>
<keyword evidence="2" id="KW-0547">Nucleotide-binding</keyword>
<feature type="binding site" evidence="2">
    <location>
        <position position="302"/>
    </location>
    <ligand>
        <name>substrate</name>
    </ligand>
</feature>
<reference evidence="6 7" key="1">
    <citation type="submission" date="2024-03" db="EMBL/GenBank/DDBJ databases">
        <title>High-quality draft genome sequencing of Tistrella sp. BH-R2-4.</title>
        <authorList>
            <person name="Dong C."/>
        </authorList>
    </citation>
    <scope>NUCLEOTIDE SEQUENCE [LARGE SCALE GENOMIC DNA]</scope>
    <source>
        <strain evidence="6 7">BH-R2-4</strain>
    </source>
</reference>
<feature type="binding site" evidence="2">
    <location>
        <position position="55"/>
    </location>
    <ligand>
        <name>Mg(2+)</name>
        <dbReference type="ChEBI" id="CHEBI:18420"/>
        <label>4</label>
    </ligand>
</feature>
<gene>
    <name evidence="2 6" type="primary">thiL</name>
    <name evidence="6" type="ORF">WG926_02835</name>
</gene>
<proteinExistence type="inferred from homology"/>
<dbReference type="EC" id="2.7.4.16" evidence="2"/>
<dbReference type="PANTHER" id="PTHR30270:SF0">
    <property type="entry name" value="THIAMINE-MONOPHOSPHATE KINASE"/>
    <property type="match status" value="1"/>
</dbReference>
<evidence type="ECO:0000313" key="7">
    <source>
        <dbReference type="Proteomes" id="UP001413721"/>
    </source>
</evidence>
<feature type="binding site" evidence="2">
    <location>
        <position position="100"/>
    </location>
    <ligand>
        <name>Mg(2+)</name>
        <dbReference type="ChEBI" id="CHEBI:18420"/>
        <label>3</label>
    </ligand>
</feature>
<evidence type="ECO:0000256" key="1">
    <source>
        <dbReference type="ARBA" id="ARBA00022977"/>
    </source>
</evidence>
<keyword evidence="1 2" id="KW-0784">Thiamine biosynthesis</keyword>
<keyword evidence="2" id="KW-0479">Metal-binding</keyword>
<evidence type="ECO:0000313" key="6">
    <source>
        <dbReference type="EMBL" id="MEN2987223.1"/>
    </source>
</evidence>
<dbReference type="SUPFAM" id="SSF55326">
    <property type="entry name" value="PurM N-terminal domain-like"/>
    <property type="match status" value="1"/>
</dbReference>
<evidence type="ECO:0000259" key="5">
    <source>
        <dbReference type="Pfam" id="PF02769"/>
    </source>
</evidence>
<feature type="binding site" evidence="2">
    <location>
        <position position="79"/>
    </location>
    <ligand>
        <name>substrate</name>
    </ligand>
</feature>
<comment type="miscellaneous">
    <text evidence="2">Reaction mechanism of ThiL seems to utilize a direct, inline transfer of the gamma-phosphate of ATP to TMP rather than a phosphorylated enzyme intermediate.</text>
</comment>
<dbReference type="Gene3D" id="3.30.1330.10">
    <property type="entry name" value="PurM-like, N-terminal domain"/>
    <property type="match status" value="1"/>
</dbReference>
<dbReference type="Pfam" id="PF02769">
    <property type="entry name" value="AIRS_C"/>
    <property type="match status" value="1"/>
</dbReference>
<dbReference type="EMBL" id="JBBKTW010000001">
    <property type="protein sequence ID" value="MEN2987223.1"/>
    <property type="molecule type" value="Genomic_DNA"/>
</dbReference>
<feature type="binding site" evidence="2">
    <location>
        <position position="245"/>
    </location>
    <ligand>
        <name>Mg(2+)</name>
        <dbReference type="ChEBI" id="CHEBI:18420"/>
        <label>3</label>
    </ligand>
</feature>
<feature type="region of interest" description="Disordered" evidence="3">
    <location>
        <begin position="1"/>
        <end position="27"/>
    </location>
</feature>
<feature type="binding site" evidence="2">
    <location>
        <position position="247"/>
    </location>
    <ligand>
        <name>ATP</name>
        <dbReference type="ChEBI" id="CHEBI:30616"/>
    </ligand>
</feature>
<feature type="binding site" evidence="2">
    <location>
        <position position="100"/>
    </location>
    <ligand>
        <name>Mg(2+)</name>
        <dbReference type="ChEBI" id="CHEBI:18420"/>
        <label>2</label>
    </ligand>
</feature>
<keyword evidence="2" id="KW-0460">Magnesium</keyword>
<feature type="domain" description="PurM-like C-terminal" evidence="5">
    <location>
        <begin position="179"/>
        <end position="343"/>
    </location>
</feature>
<feature type="domain" description="PurM-like N-terminal" evidence="4">
    <location>
        <begin position="54"/>
        <end position="164"/>
    </location>
</feature>
<sequence>MSGGGEGGGEAPDDGAPVARAPDEGEPRLGEFGAIERWLRPLARTLPGALDLTDDAGWLALPPGRILVAAKDAMVEGRHYFPGEPPEQVARKLLRVNLSDLAAMAATPVAYLLALAIPGPDAGKWMRRFAAGLAQDQARYGVALLGGDTVGTDGPAVMSLTLLGHAPAAERLLTRGGARPGDDVWVSGTIGDAALAVEAGYGRIDLAAMGLDAAACAAVEARRLLPEPRLALGSALAGIATACADVSDGLPADLGHIAETSGVDIRMRVDLVPLSPAARRVVSAGSVSAGAGLAPVVWTGGDDYELVFTAPPAARRAVMMQGARVGVAVTRIGQVTGQATGRGRVVLTDAGGPIVAGGQPGHVHF</sequence>
<keyword evidence="2" id="KW-0067">ATP-binding</keyword>
<accession>A0ABU9YEK9</accession>
<feature type="binding site" evidence="2">
    <location>
        <position position="72"/>
    </location>
    <ligand>
        <name>Mg(2+)</name>
        <dbReference type="ChEBI" id="CHEBI:18420"/>
        <label>1</label>
    </ligand>
</feature>
<dbReference type="SUPFAM" id="SSF56042">
    <property type="entry name" value="PurM C-terminal domain-like"/>
    <property type="match status" value="1"/>
</dbReference>
<dbReference type="RefSeq" id="WP_345931511.1">
    <property type="nucleotide sequence ID" value="NZ_JBBKTV010000001.1"/>
</dbReference>
<dbReference type="HAMAP" id="MF_02128">
    <property type="entry name" value="TMP_kinase"/>
    <property type="match status" value="1"/>
</dbReference>
<feature type="binding site" evidence="2">
    <location>
        <position position="248"/>
    </location>
    <ligand>
        <name>Mg(2+)</name>
        <dbReference type="ChEBI" id="CHEBI:18420"/>
        <label>5</label>
    </ligand>
</feature>
<dbReference type="InterPro" id="IPR016188">
    <property type="entry name" value="PurM-like_N"/>
</dbReference>
<keyword evidence="2 6" id="KW-0418">Kinase</keyword>
<evidence type="ECO:0000256" key="3">
    <source>
        <dbReference type="SAM" id="MobiDB-lite"/>
    </source>
</evidence>
<feature type="binding site" evidence="2">
    <location>
        <position position="72"/>
    </location>
    <ligand>
        <name>Mg(2+)</name>
        <dbReference type="ChEBI" id="CHEBI:18420"/>
        <label>2</label>
    </ligand>
</feature>
<comment type="caution">
    <text evidence="2">Lacks conserved residue(s) required for the propagation of feature annotation.</text>
</comment>
<dbReference type="InterPro" id="IPR036921">
    <property type="entry name" value="PurM-like_N_sf"/>
</dbReference>
<dbReference type="InterPro" id="IPR036676">
    <property type="entry name" value="PurM-like_C_sf"/>
</dbReference>
<dbReference type="Pfam" id="PF00586">
    <property type="entry name" value="AIRS"/>
    <property type="match status" value="1"/>
</dbReference>
<dbReference type="Proteomes" id="UP001413721">
    <property type="component" value="Unassembled WGS sequence"/>
</dbReference>
<feature type="binding site" evidence="2">
    <location>
        <position position="100"/>
    </location>
    <ligand>
        <name>Mg(2+)</name>
        <dbReference type="ChEBI" id="CHEBI:18420"/>
        <label>4</label>
    </ligand>
</feature>
<keyword evidence="2 6" id="KW-0808">Transferase</keyword>
<comment type="catalytic activity">
    <reaction evidence="2">
        <text>thiamine phosphate + ATP = thiamine diphosphate + ADP</text>
        <dbReference type="Rhea" id="RHEA:15913"/>
        <dbReference type="ChEBI" id="CHEBI:30616"/>
        <dbReference type="ChEBI" id="CHEBI:37575"/>
        <dbReference type="ChEBI" id="CHEBI:58937"/>
        <dbReference type="ChEBI" id="CHEBI:456216"/>
        <dbReference type="EC" id="2.7.4.16"/>
    </reaction>
</comment>
<evidence type="ECO:0000256" key="2">
    <source>
        <dbReference type="HAMAP-Rule" id="MF_02128"/>
    </source>
</evidence>